<dbReference type="Gene3D" id="2.150.10.10">
    <property type="entry name" value="Serralysin-like metalloprotease, C-terminal"/>
    <property type="match status" value="2"/>
</dbReference>
<dbReference type="PANTHER" id="PTHR31157">
    <property type="entry name" value="SCP DOMAIN-CONTAINING PROTEIN"/>
    <property type="match status" value="1"/>
</dbReference>
<evidence type="ECO:0000256" key="1">
    <source>
        <dbReference type="SAM" id="MobiDB-lite"/>
    </source>
</evidence>
<dbReference type="InterPro" id="IPR001343">
    <property type="entry name" value="Hemolysn_Ca-bd"/>
</dbReference>
<feature type="domain" description="SCP" evidence="2">
    <location>
        <begin position="12"/>
        <end position="138"/>
    </location>
</feature>
<organism evidence="3 4">
    <name type="scientific">Roseivivax jejudonensis</name>
    <dbReference type="NCBI Taxonomy" id="1529041"/>
    <lineage>
        <taxon>Bacteria</taxon>
        <taxon>Pseudomonadati</taxon>
        <taxon>Pseudomonadota</taxon>
        <taxon>Alphaproteobacteria</taxon>
        <taxon>Rhodobacterales</taxon>
        <taxon>Roseobacteraceae</taxon>
        <taxon>Roseivivax</taxon>
    </lineage>
</organism>
<dbReference type="GO" id="GO:0005509">
    <property type="term" value="F:calcium ion binding"/>
    <property type="evidence" value="ECO:0007669"/>
    <property type="project" value="InterPro"/>
</dbReference>
<feature type="compositionally biased region" description="Pro residues" evidence="1">
    <location>
        <begin position="163"/>
        <end position="176"/>
    </location>
</feature>
<accession>A0A1X6YX50</accession>
<keyword evidence="4" id="KW-1185">Reference proteome</keyword>
<reference evidence="3 4" key="1">
    <citation type="submission" date="2017-03" db="EMBL/GenBank/DDBJ databases">
        <authorList>
            <person name="Afonso C.L."/>
            <person name="Miller P.J."/>
            <person name="Scott M.A."/>
            <person name="Spackman E."/>
            <person name="Goraichik I."/>
            <person name="Dimitrov K.M."/>
            <person name="Suarez D.L."/>
            <person name="Swayne D.E."/>
        </authorList>
    </citation>
    <scope>NUCLEOTIDE SEQUENCE [LARGE SCALE GENOMIC DNA]</scope>
    <source>
        <strain evidence="3 4">CECT 8625</strain>
    </source>
</reference>
<dbReference type="InterPro" id="IPR018511">
    <property type="entry name" value="Hemolysin-typ_Ca-bd_CS"/>
</dbReference>
<dbReference type="AlphaFoldDB" id="A0A1X6YX50"/>
<dbReference type="PRINTS" id="PR00313">
    <property type="entry name" value="CABNDNGRPT"/>
</dbReference>
<gene>
    <name evidence="3" type="primary">cya_8</name>
    <name evidence="3" type="ORF">ROJ8625_01566</name>
</gene>
<evidence type="ECO:0000313" key="4">
    <source>
        <dbReference type="Proteomes" id="UP000193570"/>
    </source>
</evidence>
<dbReference type="CDD" id="cd05379">
    <property type="entry name" value="CAP_bacterial"/>
    <property type="match status" value="1"/>
</dbReference>
<evidence type="ECO:0000313" key="3">
    <source>
        <dbReference type="EMBL" id="SLN33342.1"/>
    </source>
</evidence>
<sequence length="422" mass="44190">MANATELERYMLELINAERARAGLDPLKLEKRLNDAADGHSDWMLDTGTLSHTGAGGSTARERMEDAGFVFSGSWRSGENVAYQTERGDPGAKDDIARLHELLMDSSGHRANLLNPEFDYIGIGAEVRDGIVIVTQNFAKTSAPVTLDTGQGGGGNTGITAPEPQPVLPEPEPEAPQPQAVTPDRSGPDKITGTSGPDKITGTSVAEEIRARAGSDQIDAGGGDDTVYGGAGGDWIYASAGDDEIRGGRGFDTVDYLGASGGVRVDLKHEALNTGAAAGDVFVSIAALRGTHYDDDLRGNNWANRLRAAEGDDALQGRGGDDTLYGDKGVDTLEGGAGSDMLFGGWGADRFSFAPGDDRDVVRDFADDVDLLDFSAHRLSSVDAALARADARGGDVVFDFGGGDVVVVENVNLSQLSDDIMV</sequence>
<dbReference type="InterPro" id="IPR011049">
    <property type="entry name" value="Serralysin-like_metalloprot_C"/>
</dbReference>
<dbReference type="Proteomes" id="UP000193570">
    <property type="component" value="Unassembled WGS sequence"/>
</dbReference>
<dbReference type="EMBL" id="FWFK01000002">
    <property type="protein sequence ID" value="SLN33342.1"/>
    <property type="molecule type" value="Genomic_DNA"/>
</dbReference>
<feature type="region of interest" description="Disordered" evidence="1">
    <location>
        <begin position="144"/>
        <end position="203"/>
    </location>
</feature>
<dbReference type="RefSeq" id="WP_085791278.1">
    <property type="nucleotide sequence ID" value="NZ_FWFK01000002.1"/>
</dbReference>
<dbReference type="SUPFAM" id="SSF51120">
    <property type="entry name" value="beta-Roll"/>
    <property type="match status" value="2"/>
</dbReference>
<dbReference type="PROSITE" id="PS00330">
    <property type="entry name" value="HEMOLYSIN_CALCIUM"/>
    <property type="match status" value="3"/>
</dbReference>
<dbReference type="Gene3D" id="3.40.33.10">
    <property type="entry name" value="CAP"/>
    <property type="match status" value="1"/>
</dbReference>
<name>A0A1X6YX50_9RHOB</name>
<dbReference type="Pfam" id="PF00188">
    <property type="entry name" value="CAP"/>
    <property type="match status" value="1"/>
</dbReference>
<dbReference type="OrthoDB" id="419320at2"/>
<proteinExistence type="predicted"/>
<dbReference type="Pfam" id="PF00353">
    <property type="entry name" value="HemolysinCabind"/>
    <property type="match status" value="3"/>
</dbReference>
<dbReference type="InterPro" id="IPR035940">
    <property type="entry name" value="CAP_sf"/>
</dbReference>
<dbReference type="SUPFAM" id="SSF55797">
    <property type="entry name" value="PR-1-like"/>
    <property type="match status" value="1"/>
</dbReference>
<evidence type="ECO:0000259" key="2">
    <source>
        <dbReference type="Pfam" id="PF00188"/>
    </source>
</evidence>
<protein>
    <submittedName>
        <fullName evidence="3">Bifunctional hemolysin/adenylate cyclase</fullName>
    </submittedName>
</protein>
<dbReference type="InterPro" id="IPR014044">
    <property type="entry name" value="CAP_dom"/>
</dbReference>
<dbReference type="PANTHER" id="PTHR31157:SF1">
    <property type="entry name" value="SCP DOMAIN-CONTAINING PROTEIN"/>
    <property type="match status" value="1"/>
</dbReference>